<evidence type="ECO:0000313" key="2">
    <source>
        <dbReference type="EMBL" id="PIC28864.1"/>
    </source>
</evidence>
<evidence type="ECO:0000313" key="3">
    <source>
        <dbReference type="Proteomes" id="UP000230233"/>
    </source>
</evidence>
<dbReference type="PANTHER" id="PTHR31897:SF1">
    <property type="entry name" value="DUF19 DOMAIN-CONTAINING PROTEIN"/>
    <property type="match status" value="1"/>
</dbReference>
<name>A0A2G5TNJ4_9PELO</name>
<protein>
    <recommendedName>
        <fullName evidence="1">T20D4.11-like domain-containing protein</fullName>
    </recommendedName>
</protein>
<feature type="domain" description="T20D4.11-like" evidence="1">
    <location>
        <begin position="9"/>
        <end position="103"/>
    </location>
</feature>
<dbReference type="Proteomes" id="UP000230233">
    <property type="component" value="Chromosome V"/>
</dbReference>
<dbReference type="AlphaFoldDB" id="A0A2G5TNJ4"/>
<comment type="caution">
    <text evidence="2">The sequence shown here is derived from an EMBL/GenBank/DDBJ whole genome shotgun (WGS) entry which is preliminary data.</text>
</comment>
<sequence>MADPCYIPQQSKDTVEHTCMLLEMIDKGSFTACASKLMKENPDLSDYECLEGMDFYEKSTANSCRKITTKKDCIRKIMEHRSGKDALVGYDEIIERVVKLLDCE</sequence>
<dbReference type="EMBL" id="PDUG01000005">
    <property type="protein sequence ID" value="PIC28864.1"/>
    <property type="molecule type" value="Genomic_DNA"/>
</dbReference>
<dbReference type="InterPro" id="IPR002542">
    <property type="entry name" value="T20D4.11-like_dom"/>
</dbReference>
<accession>A0A2G5TNJ4</accession>
<evidence type="ECO:0000259" key="1">
    <source>
        <dbReference type="Pfam" id="PF01579"/>
    </source>
</evidence>
<gene>
    <name evidence="2" type="primary">Cnig_chr_V.g20652</name>
    <name evidence="2" type="ORF">B9Z55_020652</name>
</gene>
<dbReference type="Pfam" id="PF01579">
    <property type="entry name" value="DUF19"/>
    <property type="match status" value="1"/>
</dbReference>
<dbReference type="PANTHER" id="PTHR31897">
    <property type="entry name" value="PROTEIN CBG17011-RELATED"/>
    <property type="match status" value="1"/>
</dbReference>
<proteinExistence type="predicted"/>
<organism evidence="2 3">
    <name type="scientific">Caenorhabditis nigoni</name>
    <dbReference type="NCBI Taxonomy" id="1611254"/>
    <lineage>
        <taxon>Eukaryota</taxon>
        <taxon>Metazoa</taxon>
        <taxon>Ecdysozoa</taxon>
        <taxon>Nematoda</taxon>
        <taxon>Chromadorea</taxon>
        <taxon>Rhabditida</taxon>
        <taxon>Rhabditina</taxon>
        <taxon>Rhabditomorpha</taxon>
        <taxon>Rhabditoidea</taxon>
        <taxon>Rhabditidae</taxon>
        <taxon>Peloderinae</taxon>
        <taxon>Caenorhabditis</taxon>
    </lineage>
</organism>
<reference evidence="3" key="1">
    <citation type="submission" date="2017-10" db="EMBL/GenBank/DDBJ databases">
        <title>Rapid genome shrinkage in a self-fertile nematode reveals novel sperm competition proteins.</title>
        <authorList>
            <person name="Yin D."/>
            <person name="Schwarz E.M."/>
            <person name="Thomas C.G."/>
            <person name="Felde R.L."/>
            <person name="Korf I.F."/>
            <person name="Cutter A.D."/>
            <person name="Schartner C.M."/>
            <person name="Ralston E.J."/>
            <person name="Meyer B.J."/>
            <person name="Haag E.S."/>
        </authorList>
    </citation>
    <scope>NUCLEOTIDE SEQUENCE [LARGE SCALE GENOMIC DNA]</scope>
    <source>
        <strain evidence="3">JU1422</strain>
    </source>
</reference>
<dbReference type="OrthoDB" id="5896684at2759"/>
<keyword evidence="3" id="KW-1185">Reference proteome</keyword>